<accession>A0ABR7VGB8</accession>
<evidence type="ECO:0000313" key="1">
    <source>
        <dbReference type="EMBL" id="MBD0851592.1"/>
    </source>
</evidence>
<gene>
    <name evidence="1" type="ORF">HPE63_13005</name>
</gene>
<reference evidence="1 2" key="1">
    <citation type="submission" date="2020-05" db="EMBL/GenBank/DDBJ databases">
        <title>The draft genome sequence of Maribacter arenosus CAU 1321.</title>
        <authorList>
            <person name="Mu L."/>
        </authorList>
    </citation>
    <scope>NUCLEOTIDE SEQUENCE [LARGE SCALE GENOMIC DNA]</scope>
    <source>
        <strain evidence="1 2">CAU 1321</strain>
    </source>
</reference>
<sequence length="197" mass="22826">MKYNKLHLLFLLTVLTITIISCESEYTKTVKREAEKGISNDNMILGMSFGDTKQSFFDKCWQLNNKGLVTQGPNNRSVQYLLSSNDEDQNLTAINMLFYGDFNENNIMTGMDLEFSYKAWAPWNENLTSKQLLPAIKDTLMNWFPGNSFIPVKSSKLNKETHVKVDGNRQIVVYHKDTKDVVVKIEDLKYKYPEKFK</sequence>
<keyword evidence="2" id="KW-1185">Reference proteome</keyword>
<evidence type="ECO:0008006" key="3">
    <source>
        <dbReference type="Google" id="ProtNLM"/>
    </source>
</evidence>
<name>A0ABR7VGB8_9FLAO</name>
<evidence type="ECO:0000313" key="2">
    <source>
        <dbReference type="Proteomes" id="UP000598350"/>
    </source>
</evidence>
<protein>
    <recommendedName>
        <fullName evidence="3">Lipoprotein</fullName>
    </recommendedName>
</protein>
<organism evidence="1 2">
    <name type="scientific">Maribacter arenosus</name>
    <dbReference type="NCBI Taxonomy" id="1854708"/>
    <lineage>
        <taxon>Bacteria</taxon>
        <taxon>Pseudomonadati</taxon>
        <taxon>Bacteroidota</taxon>
        <taxon>Flavobacteriia</taxon>
        <taxon>Flavobacteriales</taxon>
        <taxon>Flavobacteriaceae</taxon>
        <taxon>Maribacter</taxon>
    </lineage>
</organism>
<dbReference type="PROSITE" id="PS51257">
    <property type="entry name" value="PROKAR_LIPOPROTEIN"/>
    <property type="match status" value="1"/>
</dbReference>
<comment type="caution">
    <text evidence="1">The sequence shown here is derived from an EMBL/GenBank/DDBJ whole genome shotgun (WGS) entry which is preliminary data.</text>
</comment>
<dbReference type="Proteomes" id="UP000598350">
    <property type="component" value="Unassembled WGS sequence"/>
</dbReference>
<dbReference type="EMBL" id="JABTCG010000004">
    <property type="protein sequence ID" value="MBD0851592.1"/>
    <property type="molecule type" value="Genomic_DNA"/>
</dbReference>
<proteinExistence type="predicted"/>